<dbReference type="EMBL" id="AUSU01008197">
    <property type="protein sequence ID" value="EPS59642.1"/>
    <property type="molecule type" value="Genomic_DNA"/>
</dbReference>
<reference evidence="2 3" key="1">
    <citation type="journal article" date="2013" name="BMC Genomics">
        <title>The miniature genome of a carnivorous plant Genlisea aurea contains a low number of genes and short non-coding sequences.</title>
        <authorList>
            <person name="Leushkin E.V."/>
            <person name="Sutormin R.A."/>
            <person name="Nabieva E.R."/>
            <person name="Penin A.A."/>
            <person name="Kondrashov A.S."/>
            <person name="Logacheva M.D."/>
        </authorList>
    </citation>
    <scope>NUCLEOTIDE SEQUENCE [LARGE SCALE GENOMIC DNA]</scope>
</reference>
<gene>
    <name evidence="2" type="ORF">M569_15163</name>
</gene>
<evidence type="ECO:0000256" key="1">
    <source>
        <dbReference type="SAM" id="MobiDB-lite"/>
    </source>
</evidence>
<evidence type="ECO:0000313" key="2">
    <source>
        <dbReference type="EMBL" id="EPS59642.1"/>
    </source>
</evidence>
<proteinExistence type="predicted"/>
<keyword evidence="3" id="KW-1185">Reference proteome</keyword>
<dbReference type="AlphaFoldDB" id="S8DJG9"/>
<evidence type="ECO:0000313" key="3">
    <source>
        <dbReference type="Proteomes" id="UP000015453"/>
    </source>
</evidence>
<comment type="caution">
    <text evidence="2">The sequence shown here is derived from an EMBL/GenBank/DDBJ whole genome shotgun (WGS) entry which is preliminary data.</text>
</comment>
<dbReference type="Proteomes" id="UP000015453">
    <property type="component" value="Unassembled WGS sequence"/>
</dbReference>
<accession>S8DJG9</accession>
<sequence>MEDYSHGRNEDFPTLRNHANNSSLVSVFSKLRAGEEEEEEEEPILRTDEIIDLDQ</sequence>
<feature type="region of interest" description="Disordered" evidence="1">
    <location>
        <begin position="30"/>
        <end position="55"/>
    </location>
</feature>
<protein>
    <submittedName>
        <fullName evidence="2">Uncharacterized protein</fullName>
    </submittedName>
</protein>
<name>S8DJG9_9LAMI</name>
<organism evidence="2 3">
    <name type="scientific">Genlisea aurea</name>
    <dbReference type="NCBI Taxonomy" id="192259"/>
    <lineage>
        <taxon>Eukaryota</taxon>
        <taxon>Viridiplantae</taxon>
        <taxon>Streptophyta</taxon>
        <taxon>Embryophyta</taxon>
        <taxon>Tracheophyta</taxon>
        <taxon>Spermatophyta</taxon>
        <taxon>Magnoliopsida</taxon>
        <taxon>eudicotyledons</taxon>
        <taxon>Gunneridae</taxon>
        <taxon>Pentapetalae</taxon>
        <taxon>asterids</taxon>
        <taxon>lamiids</taxon>
        <taxon>Lamiales</taxon>
        <taxon>Lentibulariaceae</taxon>
        <taxon>Genlisea</taxon>
    </lineage>
</organism>